<dbReference type="CDD" id="cd13853">
    <property type="entry name" value="CuRO_1_Tth-MCO_like"/>
    <property type="match status" value="1"/>
</dbReference>
<dbReference type="AlphaFoldDB" id="A0A1W0A522"/>
<keyword evidence="2" id="KW-0812">Transmembrane</keyword>
<dbReference type="Proteomes" id="UP000243217">
    <property type="component" value="Unassembled WGS sequence"/>
</dbReference>
<dbReference type="OrthoDB" id="2121828at2759"/>
<dbReference type="EMBL" id="JNBS01000462">
    <property type="protein sequence ID" value="OQS05383.1"/>
    <property type="molecule type" value="Genomic_DNA"/>
</dbReference>
<accession>A0A1W0A522</accession>
<evidence type="ECO:0000256" key="2">
    <source>
        <dbReference type="SAM" id="Phobius"/>
    </source>
</evidence>
<name>A0A1W0A522_9STRA</name>
<dbReference type="GO" id="GO:0016491">
    <property type="term" value="F:oxidoreductase activity"/>
    <property type="evidence" value="ECO:0007669"/>
    <property type="project" value="TreeGrafter"/>
</dbReference>
<dbReference type="InterPro" id="IPR008972">
    <property type="entry name" value="Cupredoxin"/>
</dbReference>
<sequence>MDKLSESHHRRDGSFRLFFGGLSMFCLGMIYLSCPTMDFTSLAELSVHKYPSSPLGALMHELPILQQPPAHKSADGILDITLRAQVARFTQGPVAFNTRTYNGMFPGPTLCVKPGDTLKITLVNDLLPDLPSEHLSMNTMRDPNTTNLHVHGMHVSPMGISDNVLRTVKSGESMVLTIKIPETHQLGAFHYHPHHHGSTFLQMGGGMVGIISVQDNIDQVDSLLVLQSFTFSGPMLGNHINASTLARSTLPLDLKLTHRNHKRMAELYPEYQPQFDATADNHPPFFIINGQYQPRIQLRNGERKLFQLINAGPTQMLELFIPGCTFEVLAKDAFPPSITTQE</sequence>
<evidence type="ECO:0000313" key="5">
    <source>
        <dbReference type="Proteomes" id="UP000243217"/>
    </source>
</evidence>
<dbReference type="Pfam" id="PF07732">
    <property type="entry name" value="Cu-oxidase_3"/>
    <property type="match status" value="1"/>
</dbReference>
<evidence type="ECO:0000313" key="4">
    <source>
        <dbReference type="EMBL" id="OQS05383.1"/>
    </source>
</evidence>
<keyword evidence="2" id="KW-1133">Transmembrane helix</keyword>
<dbReference type="PANTHER" id="PTHR11709">
    <property type="entry name" value="MULTI-COPPER OXIDASE"/>
    <property type="match status" value="1"/>
</dbReference>
<dbReference type="InterPro" id="IPR011707">
    <property type="entry name" value="Cu-oxidase-like_N"/>
</dbReference>
<feature type="transmembrane region" description="Helical" evidence="2">
    <location>
        <begin position="15"/>
        <end position="32"/>
    </location>
</feature>
<dbReference type="InterPro" id="IPR045087">
    <property type="entry name" value="Cu-oxidase_fam"/>
</dbReference>
<protein>
    <recommendedName>
        <fullName evidence="3">Plastocyanin-like domain-containing protein</fullName>
    </recommendedName>
</protein>
<organism evidence="4 5">
    <name type="scientific">Thraustotheca clavata</name>
    <dbReference type="NCBI Taxonomy" id="74557"/>
    <lineage>
        <taxon>Eukaryota</taxon>
        <taxon>Sar</taxon>
        <taxon>Stramenopiles</taxon>
        <taxon>Oomycota</taxon>
        <taxon>Saprolegniomycetes</taxon>
        <taxon>Saprolegniales</taxon>
        <taxon>Achlyaceae</taxon>
        <taxon>Thraustotheca</taxon>
    </lineage>
</organism>
<dbReference type="Gene3D" id="2.60.40.420">
    <property type="entry name" value="Cupredoxins - blue copper proteins"/>
    <property type="match status" value="2"/>
</dbReference>
<feature type="domain" description="Plastocyanin-like" evidence="3">
    <location>
        <begin position="98"/>
        <end position="216"/>
    </location>
</feature>
<comment type="caution">
    <text evidence="4">The sequence shown here is derived from an EMBL/GenBank/DDBJ whole genome shotgun (WGS) entry which is preliminary data.</text>
</comment>
<dbReference type="STRING" id="74557.A0A1W0A522"/>
<dbReference type="GO" id="GO:0005507">
    <property type="term" value="F:copper ion binding"/>
    <property type="evidence" value="ECO:0007669"/>
    <property type="project" value="InterPro"/>
</dbReference>
<dbReference type="PANTHER" id="PTHR11709:SF2">
    <property type="entry name" value="MULTICOPPER OXIDASE LPR1"/>
    <property type="match status" value="1"/>
</dbReference>
<reference evidence="4 5" key="1">
    <citation type="journal article" date="2014" name="Genome Biol. Evol.">
        <title>The secreted proteins of Achlya hypogyna and Thraustotheca clavata identify the ancestral oomycete secretome and reveal gene acquisitions by horizontal gene transfer.</title>
        <authorList>
            <person name="Misner I."/>
            <person name="Blouin N."/>
            <person name="Leonard G."/>
            <person name="Richards T.A."/>
            <person name="Lane C.E."/>
        </authorList>
    </citation>
    <scope>NUCLEOTIDE SEQUENCE [LARGE SCALE GENOMIC DNA]</scope>
    <source>
        <strain evidence="4 5">ATCC 34112</strain>
    </source>
</reference>
<evidence type="ECO:0000256" key="1">
    <source>
        <dbReference type="ARBA" id="ARBA00010609"/>
    </source>
</evidence>
<evidence type="ECO:0000259" key="3">
    <source>
        <dbReference type="Pfam" id="PF07732"/>
    </source>
</evidence>
<keyword evidence="2" id="KW-0472">Membrane</keyword>
<keyword evidence="5" id="KW-1185">Reference proteome</keyword>
<feature type="non-terminal residue" evidence="4">
    <location>
        <position position="342"/>
    </location>
</feature>
<proteinExistence type="inferred from homology"/>
<gene>
    <name evidence="4" type="ORF">THRCLA_02473</name>
</gene>
<dbReference type="SUPFAM" id="SSF49503">
    <property type="entry name" value="Cupredoxins"/>
    <property type="match status" value="2"/>
</dbReference>
<comment type="similarity">
    <text evidence="1">Belongs to the multicopper oxidase family.</text>
</comment>